<organism evidence="1 2">
    <name type="scientific">Roseomonas acroporae</name>
    <dbReference type="NCBI Taxonomy" id="2937791"/>
    <lineage>
        <taxon>Bacteria</taxon>
        <taxon>Pseudomonadati</taxon>
        <taxon>Pseudomonadota</taxon>
        <taxon>Alphaproteobacteria</taxon>
        <taxon>Acetobacterales</taxon>
        <taxon>Roseomonadaceae</taxon>
        <taxon>Roseomonas</taxon>
    </lineage>
</organism>
<dbReference type="RefSeq" id="WP_248670072.1">
    <property type="nucleotide sequence ID" value="NZ_JALPRX010000169.1"/>
</dbReference>
<dbReference type="Proteomes" id="UP001139516">
    <property type="component" value="Unassembled WGS sequence"/>
</dbReference>
<dbReference type="EMBL" id="JALPRX010000169">
    <property type="protein sequence ID" value="MCK8788030.1"/>
    <property type="molecule type" value="Genomic_DNA"/>
</dbReference>
<evidence type="ECO:0000313" key="2">
    <source>
        <dbReference type="Proteomes" id="UP001139516"/>
    </source>
</evidence>
<dbReference type="AlphaFoldDB" id="A0A9X1YF88"/>
<accession>A0A9X1YF88</accession>
<gene>
    <name evidence="1" type="ORF">M0638_27105</name>
</gene>
<proteinExistence type="predicted"/>
<comment type="caution">
    <text evidence="1">The sequence shown here is derived from an EMBL/GenBank/DDBJ whole genome shotgun (WGS) entry which is preliminary data.</text>
</comment>
<reference evidence="1" key="1">
    <citation type="submission" date="2022-04" db="EMBL/GenBank/DDBJ databases">
        <title>Roseomonas acroporae sp. nov., isolated from coral Acropora digitifera.</title>
        <authorList>
            <person name="Sun H."/>
        </authorList>
    </citation>
    <scope>NUCLEOTIDE SEQUENCE</scope>
    <source>
        <strain evidence="1">NAR14</strain>
    </source>
</reference>
<keyword evidence="2" id="KW-1185">Reference proteome</keyword>
<name>A0A9X1YF88_9PROT</name>
<protein>
    <submittedName>
        <fullName evidence="1">Uncharacterized protein</fullName>
    </submittedName>
</protein>
<evidence type="ECO:0000313" key="1">
    <source>
        <dbReference type="EMBL" id="MCK8788030.1"/>
    </source>
</evidence>
<sequence length="209" mass="21678">MAAFACLAGHAIVLVGRWSRDAAPAWRRPLMAAGMLAAAAGMAGFLMQPWDLQKRRLALTTPEALFDLEAYRWILANTAPVDLFVTGLADPADPGSATVDPGTAVVMAAGRRLVAAPAVFSNPYVDWEARQARRLAYLESLDGTGDPARLCELAAEAGGGAAAYLLLPAGHAAGTDRVTPVLRTAGTILYRVAPCPAASRASPAETPAG</sequence>